<keyword evidence="3" id="KW-1185">Reference proteome</keyword>
<dbReference type="RefSeq" id="WP_157068745.1">
    <property type="nucleotide sequence ID" value="NZ_CP011125.1"/>
</dbReference>
<proteinExistence type="predicted"/>
<dbReference type="SUPFAM" id="SSF53067">
    <property type="entry name" value="Actin-like ATPase domain"/>
    <property type="match status" value="1"/>
</dbReference>
<evidence type="ECO:0000313" key="2">
    <source>
        <dbReference type="EMBL" id="AKF03922.1"/>
    </source>
</evidence>
<evidence type="ECO:0000256" key="1">
    <source>
        <dbReference type="SAM" id="MobiDB-lite"/>
    </source>
</evidence>
<feature type="compositionally biased region" description="Pro residues" evidence="1">
    <location>
        <begin position="61"/>
        <end position="77"/>
    </location>
</feature>
<dbReference type="Gene3D" id="3.30.420.380">
    <property type="match status" value="1"/>
</dbReference>
<organism evidence="2 3">
    <name type="scientific">Sandaracinus amylolyticus</name>
    <dbReference type="NCBI Taxonomy" id="927083"/>
    <lineage>
        <taxon>Bacteria</taxon>
        <taxon>Pseudomonadati</taxon>
        <taxon>Myxococcota</taxon>
        <taxon>Polyangia</taxon>
        <taxon>Polyangiales</taxon>
        <taxon>Sandaracinaceae</taxon>
        <taxon>Sandaracinus</taxon>
    </lineage>
</organism>
<protein>
    <submittedName>
        <fullName evidence="2">General secretion pathway protein L</fullName>
    </submittedName>
</protein>
<accession>A0A0F6YFR7</accession>
<dbReference type="Proteomes" id="UP000034883">
    <property type="component" value="Chromosome"/>
</dbReference>
<dbReference type="Pfam" id="PF11104">
    <property type="entry name" value="PilM_2"/>
    <property type="match status" value="1"/>
</dbReference>
<dbReference type="InterPro" id="IPR005883">
    <property type="entry name" value="PilM"/>
</dbReference>
<dbReference type="OrthoDB" id="1926201at2"/>
<feature type="region of interest" description="Disordered" evidence="1">
    <location>
        <begin position="527"/>
        <end position="554"/>
    </location>
</feature>
<feature type="compositionally biased region" description="Low complexity" evidence="1">
    <location>
        <begin position="50"/>
        <end position="60"/>
    </location>
</feature>
<dbReference type="STRING" id="927083.DB32_001071"/>
<feature type="compositionally biased region" description="Pro residues" evidence="1">
    <location>
        <begin position="36"/>
        <end position="49"/>
    </location>
</feature>
<sequence>MANLLGIEISPDAVRGVLIRTSLRNKQIARFEEVPILPPSAPEPAPAPMLAPVSEAFPGTEPAPPPPSEPEAPAEPPDPIRVALEELVRRMSPPRPSIVAALPGEEASMRRIELPAAVAKKIDELLPIEMEALVPFDADETLLDHQTIEVENGKLHALVVAVPKTRIRGYLDQLAAWRVDPIELAVGAAALDGLAQVVPALATEGPHVIVHLGARRTDVCILRHGTTALARTISAGVDDAGDAAFATSGGAGSAFSGSLAERLARELRQTLAAWRMQGGAPPVAIHVSGHRVHDERVPQWIGAVLGQPVELLAIPDTQPVPTGIEPVVRARYALALALAARGLGKAKRLDLRKGEFVARRTTGVVRQHAPLFAACAAAIVCAFLFSTYARWSVLDSRREALEAQLAQVTRDRLGEETRSTTRARTLLESGGSRSDPMPRFTAYDALAAISAAIPTDVTHDVQRLHIDLGDDRSGGHFELAGIVRSIEDRDRIAQALGQVECFRELELGPLTQAPNDRRLYRVEADILCPGDEPAGGGPTKRGRSGRSRAAEGEQ</sequence>
<dbReference type="AlphaFoldDB" id="A0A0F6YFR7"/>
<feature type="region of interest" description="Disordered" evidence="1">
    <location>
        <begin position="36"/>
        <end position="77"/>
    </location>
</feature>
<dbReference type="EMBL" id="CP011125">
    <property type="protein sequence ID" value="AKF03922.1"/>
    <property type="molecule type" value="Genomic_DNA"/>
</dbReference>
<name>A0A0F6YFR7_9BACT</name>
<dbReference type="KEGG" id="samy:DB32_001071"/>
<dbReference type="InterPro" id="IPR043129">
    <property type="entry name" value="ATPase_NBD"/>
</dbReference>
<evidence type="ECO:0000313" key="3">
    <source>
        <dbReference type="Proteomes" id="UP000034883"/>
    </source>
</evidence>
<gene>
    <name evidence="2" type="ORF">DB32_001071</name>
</gene>
<reference evidence="2 3" key="1">
    <citation type="submission" date="2015-03" db="EMBL/GenBank/DDBJ databases">
        <title>Genome assembly of Sandaracinus amylolyticus DSM 53668.</title>
        <authorList>
            <person name="Sharma G."/>
            <person name="Subramanian S."/>
        </authorList>
    </citation>
    <scope>NUCLEOTIDE SEQUENCE [LARGE SCALE GENOMIC DNA]</scope>
    <source>
        <strain evidence="2 3">DSM 53668</strain>
    </source>
</reference>